<dbReference type="SMART" id="SM00235">
    <property type="entry name" value="ZnMc"/>
    <property type="match status" value="1"/>
</dbReference>
<keyword evidence="1 10" id="KW-0645">Protease</keyword>
<keyword evidence="9" id="KW-0325">Glycoprotein</keyword>
<evidence type="ECO:0000256" key="11">
    <source>
        <dbReference type="RuleBase" id="RU361183"/>
    </source>
</evidence>
<evidence type="ECO:0000256" key="9">
    <source>
        <dbReference type="ARBA" id="ARBA00023180"/>
    </source>
</evidence>
<comment type="caution">
    <text evidence="10">Lacks conserved residue(s) required for the propagation of feature annotation.</text>
</comment>
<dbReference type="Pfam" id="PF01400">
    <property type="entry name" value="Astacin"/>
    <property type="match status" value="1"/>
</dbReference>
<dbReference type="GO" id="GO:0008270">
    <property type="term" value="F:zinc ion binding"/>
    <property type="evidence" value="ECO:0007669"/>
    <property type="project" value="UniProtKB-UniRule"/>
</dbReference>
<organism evidence="13">
    <name type="scientific">Cuerna arida</name>
    <dbReference type="NCBI Taxonomy" id="1464854"/>
    <lineage>
        <taxon>Eukaryota</taxon>
        <taxon>Metazoa</taxon>
        <taxon>Ecdysozoa</taxon>
        <taxon>Arthropoda</taxon>
        <taxon>Hexapoda</taxon>
        <taxon>Insecta</taxon>
        <taxon>Pterygota</taxon>
        <taxon>Neoptera</taxon>
        <taxon>Paraneoptera</taxon>
        <taxon>Hemiptera</taxon>
        <taxon>Auchenorrhyncha</taxon>
        <taxon>Membracoidea</taxon>
        <taxon>Cicadellidae</taxon>
        <taxon>Cicadellinae</taxon>
        <taxon>Proconiini</taxon>
        <taxon>Cuerna</taxon>
    </lineage>
</organism>
<dbReference type="PANTHER" id="PTHR10127:SF780">
    <property type="entry name" value="METALLOENDOPEPTIDASE"/>
    <property type="match status" value="1"/>
</dbReference>
<dbReference type="EMBL" id="GECZ01024544">
    <property type="protein sequence ID" value="JAS45225.1"/>
    <property type="molecule type" value="Transcribed_RNA"/>
</dbReference>
<keyword evidence="3 11" id="KW-0732">Signal</keyword>
<evidence type="ECO:0000256" key="5">
    <source>
        <dbReference type="ARBA" id="ARBA00022833"/>
    </source>
</evidence>
<name>A0A1B6F4X2_9HEMI</name>
<feature type="binding site" evidence="10">
    <location>
        <position position="177"/>
    </location>
    <ligand>
        <name>Zn(2+)</name>
        <dbReference type="ChEBI" id="CHEBI:29105"/>
        <note>catalytic</note>
    </ligand>
</feature>
<evidence type="ECO:0000259" key="12">
    <source>
        <dbReference type="PROSITE" id="PS51864"/>
    </source>
</evidence>
<keyword evidence="7" id="KW-0865">Zymogen</keyword>
<evidence type="ECO:0000256" key="8">
    <source>
        <dbReference type="ARBA" id="ARBA00023157"/>
    </source>
</evidence>
<feature type="domain" description="Peptidase M12A" evidence="12">
    <location>
        <begin position="84"/>
        <end position="279"/>
    </location>
</feature>
<reference evidence="13" key="1">
    <citation type="submission" date="2015-11" db="EMBL/GenBank/DDBJ databases">
        <title>De novo transcriptome assembly of four potential Pierce s Disease insect vectors from Arizona vineyards.</title>
        <authorList>
            <person name="Tassone E.E."/>
        </authorList>
    </citation>
    <scope>NUCLEOTIDE SEQUENCE</scope>
</reference>
<evidence type="ECO:0000256" key="10">
    <source>
        <dbReference type="PROSITE-ProRule" id="PRU01211"/>
    </source>
</evidence>
<dbReference type="EC" id="3.4.24.-" evidence="11"/>
<evidence type="ECO:0000313" key="13">
    <source>
        <dbReference type="EMBL" id="JAS45225.1"/>
    </source>
</evidence>
<evidence type="ECO:0000256" key="1">
    <source>
        <dbReference type="ARBA" id="ARBA00022670"/>
    </source>
</evidence>
<keyword evidence="8" id="KW-1015">Disulfide bond</keyword>
<dbReference type="SUPFAM" id="SSF55486">
    <property type="entry name" value="Metalloproteases ('zincins'), catalytic domain"/>
    <property type="match status" value="1"/>
</dbReference>
<evidence type="ECO:0000256" key="3">
    <source>
        <dbReference type="ARBA" id="ARBA00022729"/>
    </source>
</evidence>
<dbReference type="GO" id="GO:0004222">
    <property type="term" value="F:metalloendopeptidase activity"/>
    <property type="evidence" value="ECO:0007669"/>
    <property type="project" value="UniProtKB-UniRule"/>
</dbReference>
<dbReference type="PRINTS" id="PR00480">
    <property type="entry name" value="ASTACIN"/>
</dbReference>
<feature type="signal peptide" evidence="11">
    <location>
        <begin position="1"/>
        <end position="16"/>
    </location>
</feature>
<feature type="chain" id="PRO_5008447213" description="Metalloendopeptidase" evidence="11">
    <location>
        <begin position="17"/>
        <end position="293"/>
    </location>
</feature>
<keyword evidence="5 10" id="KW-0862">Zinc</keyword>
<gene>
    <name evidence="13" type="ORF">g.10608</name>
</gene>
<dbReference type="PANTHER" id="PTHR10127">
    <property type="entry name" value="DISCOIDIN, CUB, EGF, LAMININ , AND ZINC METALLOPROTEASE DOMAIN CONTAINING"/>
    <property type="match status" value="1"/>
</dbReference>
<feature type="binding site" evidence="10">
    <location>
        <position position="187"/>
    </location>
    <ligand>
        <name>Zn(2+)</name>
        <dbReference type="ChEBI" id="CHEBI:29105"/>
        <note>catalytic</note>
    </ligand>
</feature>
<comment type="cofactor">
    <cofactor evidence="10 11">
        <name>Zn(2+)</name>
        <dbReference type="ChEBI" id="CHEBI:29105"/>
    </cofactor>
    <text evidence="10 11">Binds 1 zinc ion per subunit.</text>
</comment>
<evidence type="ECO:0000256" key="2">
    <source>
        <dbReference type="ARBA" id="ARBA00022723"/>
    </source>
</evidence>
<evidence type="ECO:0000256" key="6">
    <source>
        <dbReference type="ARBA" id="ARBA00023049"/>
    </source>
</evidence>
<evidence type="ECO:0000256" key="7">
    <source>
        <dbReference type="ARBA" id="ARBA00023145"/>
    </source>
</evidence>
<dbReference type="InterPro" id="IPR034035">
    <property type="entry name" value="Astacin-like_dom"/>
</dbReference>
<protein>
    <recommendedName>
        <fullName evidence="11">Metalloendopeptidase</fullName>
        <ecNumber evidence="11">3.4.24.-</ecNumber>
    </recommendedName>
</protein>
<feature type="active site" evidence="10">
    <location>
        <position position="178"/>
    </location>
</feature>
<dbReference type="InterPro" id="IPR024079">
    <property type="entry name" value="MetalloPept_cat_dom_sf"/>
</dbReference>
<feature type="binding site" evidence="10">
    <location>
        <position position="181"/>
    </location>
    <ligand>
        <name>Zn(2+)</name>
        <dbReference type="ChEBI" id="CHEBI:29105"/>
        <note>catalytic</note>
    </ligand>
</feature>
<keyword evidence="6 10" id="KW-0482">Metalloprotease</keyword>
<proteinExistence type="predicted"/>
<dbReference type="InterPro" id="IPR006026">
    <property type="entry name" value="Peptidase_Metallo"/>
</dbReference>
<evidence type="ECO:0000256" key="4">
    <source>
        <dbReference type="ARBA" id="ARBA00022801"/>
    </source>
</evidence>
<dbReference type="Gene3D" id="3.40.390.10">
    <property type="entry name" value="Collagenase (Catalytic Domain)"/>
    <property type="match status" value="1"/>
</dbReference>
<sequence>MLFLLLFLVGVSFCSSRSLGVSEENNKDYNESPDFSFDEERSATKEAAAWTDEWHPDPEQNIWELSGLFEGDIIEDDENSPSRNGLLNISSRWPGGVVPFEISSKYDNTERDVIFGAMNEIENRTCISFRPRTTMDADYLMIRENKPGCSSFVGRKGNGQLLNLSRPRCIRHGPIVHELLHTLGLHHQHSATDRDQHIQINWQNIQLNHKRDFKKFNSSQTSSYGVPYDYSSIMHYSKYAFSRNGNPTITPLIRGVQIGQRRHLSEGDATKINLMYDCDTSTEDGAYDLNKIK</sequence>
<dbReference type="PROSITE" id="PS51864">
    <property type="entry name" value="ASTACIN"/>
    <property type="match status" value="1"/>
</dbReference>
<keyword evidence="4 10" id="KW-0378">Hydrolase</keyword>
<dbReference type="FunFam" id="3.40.390.10:FF:000015">
    <property type="entry name" value="Meprin A subunit"/>
    <property type="match status" value="1"/>
</dbReference>
<dbReference type="InterPro" id="IPR001506">
    <property type="entry name" value="Peptidase_M12A"/>
</dbReference>
<dbReference type="GO" id="GO:0006508">
    <property type="term" value="P:proteolysis"/>
    <property type="evidence" value="ECO:0007669"/>
    <property type="project" value="UniProtKB-KW"/>
</dbReference>
<dbReference type="AlphaFoldDB" id="A0A1B6F4X2"/>
<dbReference type="CDD" id="cd04280">
    <property type="entry name" value="ZnMc_astacin_like"/>
    <property type="match status" value="1"/>
</dbReference>
<keyword evidence="2 10" id="KW-0479">Metal-binding</keyword>
<accession>A0A1B6F4X2</accession>